<sequence length="119" mass="13961">MHRNSWKGLILIVVETFLSLNSFTMSRSTRNICGWAFQIWTKIKMEKLICRNCKKLSRIWELTLMKMKLGSYFKEWIRMEVWRLASTNGEISCSTVRSLTSENSSSTGDIQRIWTSGRT</sequence>
<dbReference type="EMBL" id="HBUF01382385">
    <property type="protein sequence ID" value="CAG6730815.1"/>
    <property type="molecule type" value="Transcribed_RNA"/>
</dbReference>
<organism evidence="2">
    <name type="scientific">Cacopsylla melanoneura</name>
    <dbReference type="NCBI Taxonomy" id="428564"/>
    <lineage>
        <taxon>Eukaryota</taxon>
        <taxon>Metazoa</taxon>
        <taxon>Ecdysozoa</taxon>
        <taxon>Arthropoda</taxon>
        <taxon>Hexapoda</taxon>
        <taxon>Insecta</taxon>
        <taxon>Pterygota</taxon>
        <taxon>Neoptera</taxon>
        <taxon>Paraneoptera</taxon>
        <taxon>Hemiptera</taxon>
        <taxon>Sternorrhyncha</taxon>
        <taxon>Psylloidea</taxon>
        <taxon>Psyllidae</taxon>
        <taxon>Psyllinae</taxon>
        <taxon>Cacopsylla</taxon>
    </lineage>
</organism>
<dbReference type="EMBL" id="HBUF01382386">
    <property type="protein sequence ID" value="CAG6730818.1"/>
    <property type="molecule type" value="Transcribed_RNA"/>
</dbReference>
<feature type="signal peptide" evidence="1">
    <location>
        <begin position="1"/>
        <end position="22"/>
    </location>
</feature>
<protein>
    <recommendedName>
        <fullName evidence="3">Secreted protein</fullName>
    </recommendedName>
</protein>
<reference evidence="2" key="1">
    <citation type="submission" date="2021-05" db="EMBL/GenBank/DDBJ databases">
        <authorList>
            <person name="Alioto T."/>
            <person name="Alioto T."/>
            <person name="Gomez Garrido J."/>
        </authorList>
    </citation>
    <scope>NUCLEOTIDE SEQUENCE</scope>
</reference>
<feature type="chain" id="PRO_5036262916" description="Secreted protein" evidence="1">
    <location>
        <begin position="23"/>
        <end position="119"/>
    </location>
</feature>
<name>A0A8D9DXF0_9HEMI</name>
<evidence type="ECO:0000313" key="2">
    <source>
        <dbReference type="EMBL" id="CAG6730815.1"/>
    </source>
</evidence>
<keyword evidence="1" id="KW-0732">Signal</keyword>
<proteinExistence type="predicted"/>
<dbReference type="EMBL" id="HBUF01382387">
    <property type="protein sequence ID" value="CAG6730821.1"/>
    <property type="molecule type" value="Transcribed_RNA"/>
</dbReference>
<evidence type="ECO:0008006" key="3">
    <source>
        <dbReference type="Google" id="ProtNLM"/>
    </source>
</evidence>
<accession>A0A8D9DXF0</accession>
<evidence type="ECO:0000256" key="1">
    <source>
        <dbReference type="SAM" id="SignalP"/>
    </source>
</evidence>
<dbReference type="AlphaFoldDB" id="A0A8D9DXF0"/>